<evidence type="ECO:0000256" key="1">
    <source>
        <dbReference type="SAM" id="Phobius"/>
    </source>
</evidence>
<accession>A0A8S1TIA9</accession>
<evidence type="ECO:0000313" key="3">
    <source>
        <dbReference type="EMBL" id="CAD8152925.1"/>
    </source>
</evidence>
<organism evidence="3 4">
    <name type="scientific">Paramecium octaurelia</name>
    <dbReference type="NCBI Taxonomy" id="43137"/>
    <lineage>
        <taxon>Eukaryota</taxon>
        <taxon>Sar</taxon>
        <taxon>Alveolata</taxon>
        <taxon>Ciliophora</taxon>
        <taxon>Intramacronucleata</taxon>
        <taxon>Oligohymenophorea</taxon>
        <taxon>Peniculida</taxon>
        <taxon>Parameciidae</taxon>
        <taxon>Paramecium</taxon>
    </lineage>
</organism>
<dbReference type="InterPro" id="IPR022742">
    <property type="entry name" value="Hydrolase_4"/>
</dbReference>
<dbReference type="OrthoDB" id="2498029at2759"/>
<evidence type="ECO:0000259" key="2">
    <source>
        <dbReference type="Pfam" id="PF12146"/>
    </source>
</evidence>
<keyword evidence="1" id="KW-0812">Transmembrane</keyword>
<comment type="caution">
    <text evidence="3">The sequence shown here is derived from an EMBL/GenBank/DDBJ whole genome shotgun (WGS) entry which is preliminary data.</text>
</comment>
<name>A0A8S1TIA9_PAROT</name>
<dbReference type="OMA" id="ANPQQCR"/>
<dbReference type="Proteomes" id="UP000683925">
    <property type="component" value="Unassembled WGS sequence"/>
</dbReference>
<feature type="domain" description="Serine aminopeptidase S33" evidence="2">
    <location>
        <begin position="114"/>
        <end position="345"/>
    </location>
</feature>
<keyword evidence="4" id="KW-1185">Reference proteome</keyword>
<evidence type="ECO:0000313" key="4">
    <source>
        <dbReference type="Proteomes" id="UP000683925"/>
    </source>
</evidence>
<sequence>MDQETKQVNLRNGDDNFNIKYIHKNLIYKEMKRNNSSFGQQETVYNLSKPNSMQEINSSVCISQSYQQNSSLNQLYANRFLGEWNEDLYTVTRKYVPTYTNGLNLYTTYCTPQNPIATIVIIHGYGDHSGRYFHVADEYAKSGFQVILYDQRGFGNSGGIRSHGHIKQMHQDLECILLTIERSQPIFLQCQSLGAAVGLSFCISNPSLILQGVIVVNPYLQFAQKYGLLKKTLLTLMNKIIPGLMVNSYIDFGHCSKNNNVIKTVAEDSLVQPFMSVGMAYNILQLEQYILPNVSQFAQPLLILHGKEDKVASHMNSVELYRLAGSKDKTLKLFDKGFHELQNDVEFERVKNIITTWCQKQVNKDKRISYFRELNHGLVAKQNNSTKMIILQWILIYFMLRNKMKNLGRIARFICILALMVASLIVHIRW</sequence>
<reference evidence="3" key="1">
    <citation type="submission" date="2021-01" db="EMBL/GenBank/DDBJ databases">
        <authorList>
            <consortium name="Genoscope - CEA"/>
            <person name="William W."/>
        </authorList>
    </citation>
    <scope>NUCLEOTIDE SEQUENCE</scope>
</reference>
<gene>
    <name evidence="3" type="ORF">POCTA_138.1.T0270108</name>
</gene>
<dbReference type="InterPro" id="IPR051044">
    <property type="entry name" value="MAG_DAG_Lipase"/>
</dbReference>
<proteinExistence type="predicted"/>
<dbReference type="FunFam" id="3.40.50.1820:FF:000117">
    <property type="entry name" value="Monoglyceride lipase, putative"/>
    <property type="match status" value="1"/>
</dbReference>
<protein>
    <recommendedName>
        <fullName evidence="2">Serine aminopeptidase S33 domain-containing protein</fullName>
    </recommendedName>
</protein>
<dbReference type="AlphaFoldDB" id="A0A8S1TIA9"/>
<feature type="transmembrane region" description="Helical" evidence="1">
    <location>
        <begin position="410"/>
        <end position="428"/>
    </location>
</feature>
<keyword evidence="1" id="KW-1133">Transmembrane helix</keyword>
<dbReference type="PANTHER" id="PTHR11614">
    <property type="entry name" value="PHOSPHOLIPASE-RELATED"/>
    <property type="match status" value="1"/>
</dbReference>
<dbReference type="Pfam" id="PF12146">
    <property type="entry name" value="Hydrolase_4"/>
    <property type="match status" value="1"/>
</dbReference>
<keyword evidence="1" id="KW-0472">Membrane</keyword>
<dbReference type="EMBL" id="CAJJDP010000027">
    <property type="protein sequence ID" value="CAD8152925.1"/>
    <property type="molecule type" value="Genomic_DNA"/>
</dbReference>